<dbReference type="Gene3D" id="3.10.180.10">
    <property type="entry name" value="2,3-Dihydroxybiphenyl 1,2-Dioxygenase, domain 1"/>
    <property type="match status" value="1"/>
</dbReference>
<dbReference type="PANTHER" id="PTHR36503">
    <property type="entry name" value="BLR2520 PROTEIN"/>
    <property type="match status" value="1"/>
</dbReference>
<sequence>MAPRFDLIGLTVTDMAASLAFYRRLGLDIPADADGLPHVEAALPGGLRIAWDTIETVRSFDPDWTPPRGGDRMGLAFRCDDPADVDRQYGELTRAGYTGHKEPWDAFWGQRYAIVLDPDGNGISLFAPLPGGDQAPDSSTES</sequence>
<comment type="caution">
    <text evidence="2">The sequence shown here is derived from an EMBL/GenBank/DDBJ whole genome shotgun (WGS) entry which is preliminary data.</text>
</comment>
<protein>
    <submittedName>
        <fullName evidence="2">Glyoxalase</fullName>
    </submittedName>
</protein>
<accession>A0A6G2BCM7</accession>
<dbReference type="InterPro" id="IPR004360">
    <property type="entry name" value="Glyas_Fos-R_dOase_dom"/>
</dbReference>
<dbReference type="SUPFAM" id="SSF54593">
    <property type="entry name" value="Glyoxalase/Bleomycin resistance protein/Dihydroxybiphenyl dioxygenase"/>
    <property type="match status" value="1"/>
</dbReference>
<dbReference type="EMBL" id="WIXO01000001">
    <property type="protein sequence ID" value="MTE20027.1"/>
    <property type="molecule type" value="Genomic_DNA"/>
</dbReference>
<feature type="domain" description="VOC" evidence="1">
    <location>
        <begin position="4"/>
        <end position="128"/>
    </location>
</feature>
<evidence type="ECO:0000313" key="2">
    <source>
        <dbReference type="EMBL" id="MTE20027.1"/>
    </source>
</evidence>
<dbReference type="InterPro" id="IPR037523">
    <property type="entry name" value="VOC_core"/>
</dbReference>
<evidence type="ECO:0000313" key="3">
    <source>
        <dbReference type="Proteomes" id="UP000473014"/>
    </source>
</evidence>
<gene>
    <name evidence="2" type="ORF">F0L17_13050</name>
</gene>
<dbReference type="Proteomes" id="UP000473014">
    <property type="component" value="Unassembled WGS sequence"/>
</dbReference>
<keyword evidence="3" id="KW-1185">Reference proteome</keyword>
<reference evidence="2 3" key="1">
    <citation type="submission" date="2019-11" db="EMBL/GenBank/DDBJ databases">
        <authorList>
            <person name="Yuan L."/>
        </authorList>
    </citation>
    <scope>NUCLEOTIDE SEQUENCE [LARGE SCALE GENOMIC DNA]</scope>
    <source>
        <strain evidence="2 3">TRM43335</strain>
    </source>
</reference>
<dbReference type="RefSeq" id="WP_155071211.1">
    <property type="nucleotide sequence ID" value="NZ_WIXO01000001.1"/>
</dbReference>
<evidence type="ECO:0000259" key="1">
    <source>
        <dbReference type="PROSITE" id="PS51819"/>
    </source>
</evidence>
<dbReference type="InterPro" id="IPR029068">
    <property type="entry name" value="Glyas_Bleomycin-R_OHBP_Dase"/>
</dbReference>
<dbReference type="AlphaFoldDB" id="A0A6G2BCM7"/>
<dbReference type="Pfam" id="PF00903">
    <property type="entry name" value="Glyoxalase"/>
    <property type="match status" value="1"/>
</dbReference>
<name>A0A6G2BCM7_9ACTN</name>
<dbReference type="PANTHER" id="PTHR36503:SF3">
    <property type="entry name" value="BLR0126 PROTEIN"/>
    <property type="match status" value="1"/>
</dbReference>
<dbReference type="PROSITE" id="PS51819">
    <property type="entry name" value="VOC"/>
    <property type="match status" value="1"/>
</dbReference>
<proteinExistence type="predicted"/>
<organism evidence="2 3">
    <name type="scientific">Streptomyces taklimakanensis</name>
    <dbReference type="NCBI Taxonomy" id="2569853"/>
    <lineage>
        <taxon>Bacteria</taxon>
        <taxon>Bacillati</taxon>
        <taxon>Actinomycetota</taxon>
        <taxon>Actinomycetes</taxon>
        <taxon>Kitasatosporales</taxon>
        <taxon>Streptomycetaceae</taxon>
        <taxon>Streptomyces</taxon>
    </lineage>
</organism>
<dbReference type="OrthoDB" id="9798430at2"/>